<dbReference type="EMBL" id="KZ993816">
    <property type="protein sequence ID" value="RKO94812.1"/>
    <property type="molecule type" value="Genomic_DNA"/>
</dbReference>
<protein>
    <submittedName>
        <fullName evidence="1">Uncharacterized protein</fullName>
    </submittedName>
</protein>
<sequence>MSGLVDTVAYTRLPTLLPQGTSWGTGLYIWSRDGNSDVATSVAMGLDMLDMLKRLSIAFMYPREGSAEGKMKPLEHMKESGGVPPVGGLAESLEGLVADDSNRGIALGPEHPLPANHLAVGREGLFLSLPVTHEGGIFFAKSLVTACTVRPLESIVEIRWFQVMDSAVGQFNSGPVGIRKQEILAEPLLVDSLAPIEGQAFCRGPGASALTALQFLPKGAWYRVRIGWNKRKGPLLRTWLAKRTASSSWHVQVSQDQAGVGDRRFMSNDE</sequence>
<reference evidence="2" key="1">
    <citation type="journal article" date="2018" name="Nat. Microbiol.">
        <title>Leveraging single-cell genomics to expand the fungal tree of life.</title>
        <authorList>
            <person name="Ahrendt S.R."/>
            <person name="Quandt C.A."/>
            <person name="Ciobanu D."/>
            <person name="Clum A."/>
            <person name="Salamov A."/>
            <person name="Andreopoulos B."/>
            <person name="Cheng J.F."/>
            <person name="Woyke T."/>
            <person name="Pelin A."/>
            <person name="Henrissat B."/>
            <person name="Reynolds N.K."/>
            <person name="Benny G.L."/>
            <person name="Smith M.E."/>
            <person name="James T.Y."/>
            <person name="Grigoriev I.V."/>
        </authorList>
    </citation>
    <scope>NUCLEOTIDE SEQUENCE [LARGE SCALE GENOMIC DNA]</scope>
</reference>
<organism evidence="1 2">
    <name type="scientific">Blyttiomyces helicus</name>
    <dbReference type="NCBI Taxonomy" id="388810"/>
    <lineage>
        <taxon>Eukaryota</taxon>
        <taxon>Fungi</taxon>
        <taxon>Fungi incertae sedis</taxon>
        <taxon>Chytridiomycota</taxon>
        <taxon>Chytridiomycota incertae sedis</taxon>
        <taxon>Chytridiomycetes</taxon>
        <taxon>Chytridiomycetes incertae sedis</taxon>
        <taxon>Blyttiomyces</taxon>
    </lineage>
</organism>
<dbReference type="AlphaFoldDB" id="A0A4P9WQD9"/>
<keyword evidence="2" id="KW-1185">Reference proteome</keyword>
<name>A0A4P9WQD9_9FUNG</name>
<dbReference type="Proteomes" id="UP000269721">
    <property type="component" value="Unassembled WGS sequence"/>
</dbReference>
<accession>A0A4P9WQD9</accession>
<evidence type="ECO:0000313" key="1">
    <source>
        <dbReference type="EMBL" id="RKO94812.1"/>
    </source>
</evidence>
<gene>
    <name evidence="1" type="ORF">BDK51DRAFT_30968</name>
</gene>
<proteinExistence type="predicted"/>
<evidence type="ECO:0000313" key="2">
    <source>
        <dbReference type="Proteomes" id="UP000269721"/>
    </source>
</evidence>